<dbReference type="KEGG" id="tcd:AAIA72_11255"/>
<accession>A0AB39UTB7</accession>
<name>A0AB39UTB7_9GAMM</name>
<protein>
    <recommendedName>
        <fullName evidence="3">Alpha/beta hydrolase</fullName>
    </recommendedName>
</protein>
<dbReference type="RefSeq" id="WP_369600415.1">
    <property type="nucleotide sequence ID" value="NZ_CP154858.1"/>
</dbReference>
<dbReference type="AlphaFoldDB" id="A0AB39UTB7"/>
<evidence type="ECO:0000313" key="2">
    <source>
        <dbReference type="EMBL" id="XDT71380.1"/>
    </source>
</evidence>
<keyword evidence="1" id="KW-0732">Signal</keyword>
<dbReference type="InterPro" id="IPR029058">
    <property type="entry name" value="AB_hydrolase_fold"/>
</dbReference>
<reference evidence="2" key="1">
    <citation type="submission" date="2024-05" db="EMBL/GenBank/DDBJ databases">
        <title>Genome sequencing of novel strain.</title>
        <authorList>
            <person name="Ganbat D."/>
            <person name="Ganbat S."/>
            <person name="Lee S.-J."/>
        </authorList>
    </citation>
    <scope>NUCLEOTIDE SEQUENCE</scope>
    <source>
        <strain evidence="2">SMD15-11</strain>
    </source>
</reference>
<feature type="signal peptide" evidence="1">
    <location>
        <begin position="1"/>
        <end position="22"/>
    </location>
</feature>
<dbReference type="EMBL" id="CP154858">
    <property type="protein sequence ID" value="XDT71380.1"/>
    <property type="molecule type" value="Genomic_DNA"/>
</dbReference>
<evidence type="ECO:0000256" key="1">
    <source>
        <dbReference type="SAM" id="SignalP"/>
    </source>
</evidence>
<sequence length="346" mass="37049">MKKLIRSLALTAGIAASATASAQLAGHNVVLVHGFQPHNLFSPPTPEQVIQNGEAYWADFWNQHAEARIDWSSADTLEGGIAISVANQLAEISRSGLCQNGCVLVTHSTGDLVTRYMLENQDYWMSAQGLQPVNFIVSIDFAGAGGGTELADLAVGLANSDNWLTQAMKDAVEYWLGFTYTTENLGVLNNLQVAAARNTATLPSPVPRLRFVGTGDQYYGVTSPFIAGKDDSVVPLASACGAGSADAIDSCSNQLAADGAIVSQNGPASLLYNHYPVLMGYKTHHGGTIGAQVDGWMAFVANNFVAGIPVNMNTTVDSRWYWMYDYQYVVGSDTRSMSETVYTELN</sequence>
<evidence type="ECO:0008006" key="3">
    <source>
        <dbReference type="Google" id="ProtNLM"/>
    </source>
</evidence>
<organism evidence="2">
    <name type="scientific">Thermohahella caldifontis</name>
    <dbReference type="NCBI Taxonomy" id="3142973"/>
    <lineage>
        <taxon>Bacteria</taxon>
        <taxon>Pseudomonadati</taxon>
        <taxon>Pseudomonadota</taxon>
        <taxon>Gammaproteobacteria</taxon>
        <taxon>Oceanospirillales</taxon>
        <taxon>Hahellaceae</taxon>
        <taxon>Thermohahella</taxon>
    </lineage>
</organism>
<dbReference type="SUPFAM" id="SSF53474">
    <property type="entry name" value="alpha/beta-Hydrolases"/>
    <property type="match status" value="1"/>
</dbReference>
<dbReference type="Gene3D" id="3.40.50.1820">
    <property type="entry name" value="alpha/beta hydrolase"/>
    <property type="match status" value="1"/>
</dbReference>
<proteinExistence type="predicted"/>
<feature type="chain" id="PRO_5044192729" description="Alpha/beta hydrolase" evidence="1">
    <location>
        <begin position="23"/>
        <end position="346"/>
    </location>
</feature>
<gene>
    <name evidence="2" type="ORF">AAIA72_11255</name>
</gene>